<sequence>MDNFYIKPGNQERGWNDPPQFSYGLQTNPGGTKRNILNKRVPPPQLTGQSPGPGLPPSSAASSVPPSNPGPPPVGGLTPPPPKSRISSGGLSTGSPLSTSKTQTNSSVPAENEPELDEVQALLLWSLAACRQSVKKQVCDDVERRLKLFEEMWKSGKLSLPVKCRMKGLSQELKNKKWDAADEIHRALMVDYVNEVSQWMVGVKRLIAETRNLSPELFQTEDTILMQVEKDLPQTEDVQPQTEDVQPQTEDVQPQTEDVQPQTEDVQPQTEETAQSDISTDPVQ</sequence>
<evidence type="ECO:0000256" key="6">
    <source>
        <dbReference type="ARBA" id="ARBA00023015"/>
    </source>
</evidence>
<evidence type="ECO:0000256" key="10">
    <source>
        <dbReference type="ARBA" id="ARBA00023242"/>
    </source>
</evidence>
<dbReference type="FunFam" id="1.20.940.10:FF:000006">
    <property type="entry name" value="steroid receptor RNA activator 1"/>
    <property type="match status" value="1"/>
</dbReference>
<accession>A0A3B4E9T9</accession>
<evidence type="ECO:0000313" key="20">
    <source>
        <dbReference type="Proteomes" id="UP001501920"/>
    </source>
</evidence>
<reference evidence="19" key="2">
    <citation type="submission" date="2025-08" db="UniProtKB">
        <authorList>
            <consortium name="Ensembl"/>
        </authorList>
    </citation>
    <scope>IDENTIFICATION</scope>
</reference>
<dbReference type="Proteomes" id="UP001501920">
    <property type="component" value="Chromosome 20"/>
</dbReference>
<feature type="domain" description="SRA1/Sec31" evidence="18">
    <location>
        <begin position="70"/>
        <end position="221"/>
    </location>
</feature>
<dbReference type="InterPro" id="IPR009917">
    <property type="entry name" value="SRA1/Sec31"/>
</dbReference>
<dbReference type="OrthoDB" id="5982138at2759"/>
<proteinExistence type="inferred from homology"/>
<protein>
    <recommendedName>
        <fullName evidence="15">Steroid receptor RNA activator 1</fullName>
    </recommendedName>
    <alternativeName>
        <fullName evidence="16">Steroid receptor RNA activator protein</fullName>
    </alternativeName>
</protein>
<evidence type="ECO:0000256" key="16">
    <source>
        <dbReference type="ARBA" id="ARBA00081120"/>
    </source>
</evidence>
<dbReference type="CTD" id="10011"/>
<keyword evidence="10" id="KW-0539">Nucleus</keyword>
<keyword evidence="9" id="KW-0675">Receptor</keyword>
<evidence type="ECO:0000256" key="8">
    <source>
        <dbReference type="ARBA" id="ARBA00023163"/>
    </source>
</evidence>
<comment type="function">
    <text evidence="12">Functional RNA which acts as a transcriptional coactivator that selectively enhances steroid receptor-mediated transactivation ligand-independently through a mechanism involving the modulating N-terminal domain (AF-1) of steroid receptors. Also mediates transcriptional coactivation of steroid receptors ligand-dependently through the steroid-binding domain (AF-2). Enhances cellular proliferation and differentiation and promotes apoptosis in vivo. May play a role in tumorigenesis.</text>
</comment>
<reference evidence="19" key="3">
    <citation type="submission" date="2025-09" db="UniProtKB">
        <authorList>
            <consortium name="Ensembl"/>
        </authorList>
    </citation>
    <scope>IDENTIFICATION</scope>
</reference>
<dbReference type="RefSeq" id="XP_017571737.1">
    <property type="nucleotide sequence ID" value="XM_017716248.2"/>
</dbReference>
<dbReference type="Ensembl" id="ENSPNAT00000022505.2">
    <property type="protein sequence ID" value="ENSPNAP00000032458.1"/>
    <property type="gene ID" value="ENSPNAG00000020396.2"/>
</dbReference>
<name>A0A3B4E9T9_PYGNA</name>
<evidence type="ECO:0000256" key="1">
    <source>
        <dbReference type="ARBA" id="ARBA00004123"/>
    </source>
</evidence>
<dbReference type="Gene3D" id="1.20.940.10">
    <property type="entry name" value="Functional domain of the splicing factor Prp18"/>
    <property type="match status" value="1"/>
</dbReference>
<evidence type="ECO:0000313" key="19">
    <source>
        <dbReference type="Ensembl" id="ENSPNAP00000032458.1"/>
    </source>
</evidence>
<dbReference type="GO" id="GO:0005737">
    <property type="term" value="C:cytoplasm"/>
    <property type="evidence" value="ECO:0007669"/>
    <property type="project" value="UniProtKB-SubCell"/>
</dbReference>
<evidence type="ECO:0000256" key="3">
    <source>
        <dbReference type="ARBA" id="ARBA00022490"/>
    </source>
</evidence>
<evidence type="ECO:0000256" key="11">
    <source>
        <dbReference type="ARBA" id="ARBA00023274"/>
    </source>
</evidence>
<keyword evidence="7" id="KW-0010">Activator</keyword>
<reference evidence="19 20" key="1">
    <citation type="submission" date="2020-10" db="EMBL/GenBank/DDBJ databases">
        <title>Pygocentrus nattereri (red-bellied piranha) genome, fPygNat1, primary haplotype.</title>
        <authorList>
            <person name="Myers G."/>
            <person name="Meyer A."/>
            <person name="Karagic N."/>
            <person name="Pippel M."/>
            <person name="Winkler S."/>
            <person name="Tracey A."/>
            <person name="Wood J."/>
            <person name="Formenti G."/>
            <person name="Howe K."/>
            <person name="Fedrigo O."/>
            <person name="Jarvis E.D."/>
        </authorList>
    </citation>
    <scope>NUCLEOTIDE SEQUENCE [LARGE SCALE GENOMIC DNA]</scope>
</reference>
<keyword evidence="11" id="KW-0687">Ribonucleoprotein</keyword>
<evidence type="ECO:0000256" key="17">
    <source>
        <dbReference type="SAM" id="MobiDB-lite"/>
    </source>
</evidence>
<evidence type="ECO:0000256" key="7">
    <source>
        <dbReference type="ARBA" id="ARBA00023159"/>
    </source>
</evidence>
<keyword evidence="5" id="KW-0053">Apoptosis</keyword>
<evidence type="ECO:0000256" key="5">
    <source>
        <dbReference type="ARBA" id="ARBA00022703"/>
    </source>
</evidence>
<dbReference type="GO" id="GO:0003713">
    <property type="term" value="F:transcription coactivator activity"/>
    <property type="evidence" value="ECO:0007669"/>
    <property type="project" value="InterPro"/>
</dbReference>
<comment type="subcellular location">
    <subcellularLocation>
        <location evidence="2">Cytoplasm</location>
    </subcellularLocation>
    <subcellularLocation>
        <location evidence="1">Nucleus</location>
    </subcellularLocation>
</comment>
<comment type="subunit">
    <text evidence="14">SRA1 RNA exists in a ribonucleoprotein complex containing NCOA1. The RNA also forms a complex with PUS1 and RARG in the nucleus. Interacts with AR.</text>
</comment>
<evidence type="ECO:0000256" key="9">
    <source>
        <dbReference type="ARBA" id="ARBA00023170"/>
    </source>
</evidence>
<evidence type="ECO:0000256" key="12">
    <source>
        <dbReference type="ARBA" id="ARBA00059202"/>
    </source>
</evidence>
<feature type="region of interest" description="Disordered" evidence="17">
    <location>
        <begin position="234"/>
        <end position="284"/>
    </location>
</feature>
<organism evidence="19 20">
    <name type="scientific">Pygocentrus nattereri</name>
    <name type="common">Red-bellied piranha</name>
    <dbReference type="NCBI Taxonomy" id="42514"/>
    <lineage>
        <taxon>Eukaryota</taxon>
        <taxon>Metazoa</taxon>
        <taxon>Chordata</taxon>
        <taxon>Craniata</taxon>
        <taxon>Vertebrata</taxon>
        <taxon>Euteleostomi</taxon>
        <taxon>Actinopterygii</taxon>
        <taxon>Neopterygii</taxon>
        <taxon>Teleostei</taxon>
        <taxon>Ostariophysi</taxon>
        <taxon>Characiformes</taxon>
        <taxon>Characoidei</taxon>
        <taxon>Pygocentrus</taxon>
    </lineage>
</organism>
<dbReference type="Pfam" id="PF07304">
    <property type="entry name" value="SRA1"/>
    <property type="match status" value="1"/>
</dbReference>
<evidence type="ECO:0000256" key="2">
    <source>
        <dbReference type="ARBA" id="ARBA00004496"/>
    </source>
</evidence>
<evidence type="ECO:0000256" key="13">
    <source>
        <dbReference type="ARBA" id="ARBA00061450"/>
    </source>
</evidence>
<evidence type="ECO:0000256" key="15">
    <source>
        <dbReference type="ARBA" id="ARBA00073527"/>
    </source>
</evidence>
<feature type="compositionally biased region" description="Low complexity" evidence="17">
    <location>
        <begin position="87"/>
        <end position="100"/>
    </location>
</feature>
<dbReference type="GO" id="GO:0005634">
    <property type="term" value="C:nucleus"/>
    <property type="evidence" value="ECO:0007669"/>
    <property type="project" value="UniProtKB-SubCell"/>
</dbReference>
<feature type="compositionally biased region" description="Low complexity" evidence="17">
    <location>
        <begin position="46"/>
        <end position="65"/>
    </location>
</feature>
<dbReference type="PANTHER" id="PTHR18834:SF2">
    <property type="entry name" value="STEROID RECEPTOR RNA ACTIVATOR 1"/>
    <property type="match status" value="1"/>
</dbReference>
<feature type="region of interest" description="Disordered" evidence="17">
    <location>
        <begin position="1"/>
        <end position="114"/>
    </location>
</feature>
<dbReference type="PANTHER" id="PTHR18834">
    <property type="entry name" value="STEROID RECEPTOR RNA ACTIVATOR 1"/>
    <property type="match status" value="1"/>
</dbReference>
<feature type="compositionally biased region" description="Polar residues" evidence="17">
    <location>
        <begin position="236"/>
        <end position="284"/>
    </location>
</feature>
<evidence type="ECO:0000259" key="18">
    <source>
        <dbReference type="Pfam" id="PF07304"/>
    </source>
</evidence>
<dbReference type="InterPro" id="IPR040243">
    <property type="entry name" value="Steroid_recept_RNA_1"/>
</dbReference>
<dbReference type="GO" id="GO:0006357">
    <property type="term" value="P:regulation of transcription by RNA polymerase II"/>
    <property type="evidence" value="ECO:0007669"/>
    <property type="project" value="InterPro"/>
</dbReference>
<keyword evidence="6" id="KW-0805">Transcription regulation</keyword>
<evidence type="ECO:0000256" key="14">
    <source>
        <dbReference type="ARBA" id="ARBA00063541"/>
    </source>
</evidence>
<dbReference type="OMA" id="VPGIQHD"/>
<dbReference type="GO" id="GO:1990904">
    <property type="term" value="C:ribonucleoprotein complex"/>
    <property type="evidence" value="ECO:0007669"/>
    <property type="project" value="UniProtKB-KW"/>
</dbReference>
<keyword evidence="4" id="KW-0597">Phosphoprotein</keyword>
<comment type="similarity">
    <text evidence="13">Belongs to the SRA1 family.</text>
</comment>
<dbReference type="GeneID" id="108438456"/>
<evidence type="ECO:0000256" key="4">
    <source>
        <dbReference type="ARBA" id="ARBA00022553"/>
    </source>
</evidence>
<dbReference type="GO" id="GO:0006915">
    <property type="term" value="P:apoptotic process"/>
    <property type="evidence" value="ECO:0007669"/>
    <property type="project" value="UniProtKB-KW"/>
</dbReference>
<keyword evidence="20" id="KW-1185">Reference proteome</keyword>
<dbReference type="GeneTree" id="ENSGT00390000001803"/>
<keyword evidence="8" id="KW-0804">Transcription</keyword>
<feature type="compositionally biased region" description="Pro residues" evidence="17">
    <location>
        <begin position="66"/>
        <end position="83"/>
    </location>
</feature>
<dbReference type="STRING" id="42514.ENSPNAP00000032458"/>
<dbReference type="AlphaFoldDB" id="A0A3B4E9T9"/>
<keyword evidence="3" id="KW-0963">Cytoplasm</keyword>
<gene>
    <name evidence="19" type="primary">SRA1</name>
</gene>